<keyword evidence="4" id="KW-1185">Reference proteome</keyword>
<evidence type="ECO:0000313" key="3">
    <source>
        <dbReference type="EMBL" id="ACI64242.1"/>
    </source>
</evidence>
<dbReference type="Proteomes" id="UP000001449">
    <property type="component" value="Chromosome 18"/>
</dbReference>
<dbReference type="HOGENOM" id="CLU_393587_0_0_1"/>
<sequence length="701" mass="77057">MKISPSNFVGLSSLFLSSPHVAAKRAHERRSVDLDVVTGSSTSPAASAFATDAVNTIDASAKTRAEKHEIAKEMKKRKKADRKHHTSDNKHGKAGKSSSSKAKKTSRPTSSPTTSSEPTSYPTSLTHKPTKSPSMPPHPSKSGKGTKDTEMSSYKSGKGSKETDMSSKSSKSGGGNAGKSGKASEHEYTWDFNDGVFPMPPYWTTGGAGEWSIDEEVGGVIKSPVLDPRTTMNVMQEEAAAGVRRRRMEGEDSLNMSNATLTLPSSFMGGTMYASILPSVSMPVDIMIIYVNHREEAFFENYTVFTEIEMELEAGETVIDFAYIFNPFDLSLDELPEEPDHLEGASWIDYVTIVEGGQSNEPTSYPTWYDDDNNDDDGDNTYFPTQRTIFLPWHWQCTANIGVESKKQAANLASGLQNGKAMNFSASLIRTSHLTGTGISINIGLITYRLLRGNRKNYWKLKVLCGAFGRLVLYRFGRLLTSYHALFVSMSSILPTKTALSSSSFRYSVQLNMPLPKNTEDNTLQSILLMSRHRNGTMSTSRDLTGKRTTNWRLVSQDEGVLYTVRVTVSQSDEFSVILQHQRGGEGVEKAHRLSALSRVSFTTLERSVHAWTIQTLTLVSTSHPKIVPLHQLDVYASFGSLFVSFLVYSFCCVFCIVFGGLLKLACDYGPEGIKGSDENCGTNDNATRFGDAFPLSLHIT</sequence>
<dbReference type="GeneID" id="7450941"/>
<keyword evidence="2" id="KW-0472">Membrane</keyword>
<feature type="compositionally biased region" description="Low complexity" evidence="1">
    <location>
        <begin position="36"/>
        <end position="54"/>
    </location>
</feature>
<evidence type="ECO:0000313" key="4">
    <source>
        <dbReference type="Proteomes" id="UP000001449"/>
    </source>
</evidence>
<reference evidence="3 4" key="2">
    <citation type="journal article" date="2008" name="Nature">
        <title>The Phaeodactylum genome reveals the evolutionary history of diatom genomes.</title>
        <authorList>
            <person name="Bowler C."/>
            <person name="Allen A.E."/>
            <person name="Badger J.H."/>
            <person name="Grimwood J."/>
            <person name="Jabbari K."/>
            <person name="Kuo A."/>
            <person name="Maheswari U."/>
            <person name="Martens C."/>
            <person name="Maumus F."/>
            <person name="Otillar R.P."/>
            <person name="Rayko E."/>
            <person name="Salamov A."/>
            <person name="Vandepoele K."/>
            <person name="Beszteri B."/>
            <person name="Gruber A."/>
            <person name="Heijde M."/>
            <person name="Katinka M."/>
            <person name="Mock T."/>
            <person name="Valentin K."/>
            <person name="Verret F."/>
            <person name="Berges J.A."/>
            <person name="Brownlee C."/>
            <person name="Cadoret J.P."/>
            <person name="Chiovitti A."/>
            <person name="Choi C.J."/>
            <person name="Coesel S."/>
            <person name="De Martino A."/>
            <person name="Detter J.C."/>
            <person name="Durkin C."/>
            <person name="Falciatore A."/>
            <person name="Fournet J."/>
            <person name="Haruta M."/>
            <person name="Huysman M.J."/>
            <person name="Jenkins B.D."/>
            <person name="Jiroutova K."/>
            <person name="Jorgensen R.E."/>
            <person name="Joubert Y."/>
            <person name="Kaplan A."/>
            <person name="Kroger N."/>
            <person name="Kroth P.G."/>
            <person name="La Roche J."/>
            <person name="Lindquist E."/>
            <person name="Lommer M."/>
            <person name="Martin-Jezequel V."/>
            <person name="Lopez P.J."/>
            <person name="Lucas S."/>
            <person name="Mangogna M."/>
            <person name="McGinnis K."/>
            <person name="Medlin L.K."/>
            <person name="Montsant A."/>
            <person name="Oudot-Le Secq M.P."/>
            <person name="Napoli C."/>
            <person name="Obornik M."/>
            <person name="Parker M.S."/>
            <person name="Petit J.L."/>
            <person name="Porcel B.M."/>
            <person name="Poulsen N."/>
            <person name="Robison M."/>
            <person name="Rychlewski L."/>
            <person name="Rynearson T.A."/>
            <person name="Schmutz J."/>
            <person name="Shapiro H."/>
            <person name="Siaut M."/>
            <person name="Stanley M."/>
            <person name="Sussman M.R."/>
            <person name="Taylor A.R."/>
            <person name="Vardi A."/>
            <person name="von Dassow P."/>
            <person name="Vyverman W."/>
            <person name="Willis A."/>
            <person name="Wyrwicz L.S."/>
            <person name="Rokhsar D.S."/>
            <person name="Weissenbach J."/>
            <person name="Armbrust E.V."/>
            <person name="Green B.R."/>
            <person name="Van de Peer Y."/>
            <person name="Grigoriev I.V."/>
        </authorList>
    </citation>
    <scope>NUCLEOTIDE SEQUENCE [LARGE SCALE GENOMIC DNA]</scope>
    <source>
        <strain evidence="3 4">CCMP1335</strain>
    </source>
</reference>
<dbReference type="InParanoid" id="B5YLJ2"/>
<feature type="compositionally biased region" description="Basic and acidic residues" evidence="1">
    <location>
        <begin position="61"/>
        <end position="73"/>
    </location>
</feature>
<proteinExistence type="predicted"/>
<accession>B5YLJ2</accession>
<dbReference type="KEGG" id="tps:THAPS_10800"/>
<dbReference type="RefSeq" id="XP_002295525.1">
    <property type="nucleotide sequence ID" value="XM_002295489.1"/>
</dbReference>
<dbReference type="PaxDb" id="35128-Thaps10800"/>
<dbReference type="EMBL" id="CP001159">
    <property type="protein sequence ID" value="ACI64242.1"/>
    <property type="molecule type" value="Genomic_DNA"/>
</dbReference>
<feature type="compositionally biased region" description="Low complexity" evidence="1">
    <location>
        <begin position="107"/>
        <end position="133"/>
    </location>
</feature>
<name>B5YLJ2_THAPS</name>
<feature type="transmembrane region" description="Helical" evidence="2">
    <location>
        <begin position="635"/>
        <end position="663"/>
    </location>
</feature>
<evidence type="ECO:0000256" key="1">
    <source>
        <dbReference type="SAM" id="MobiDB-lite"/>
    </source>
</evidence>
<keyword evidence="2" id="KW-1133">Transmembrane helix</keyword>
<feature type="region of interest" description="Disordered" evidence="1">
    <location>
        <begin position="20"/>
        <end position="185"/>
    </location>
</feature>
<reference evidence="3 4" key="1">
    <citation type="journal article" date="2004" name="Science">
        <title>The genome of the diatom Thalassiosira pseudonana: ecology, evolution, and metabolism.</title>
        <authorList>
            <person name="Armbrust E.V."/>
            <person name="Berges J.A."/>
            <person name="Bowler C."/>
            <person name="Green B.R."/>
            <person name="Martinez D."/>
            <person name="Putnam N.H."/>
            <person name="Zhou S."/>
            <person name="Allen A.E."/>
            <person name="Apt K.E."/>
            <person name="Bechner M."/>
            <person name="Brzezinski M.A."/>
            <person name="Chaal B.K."/>
            <person name="Chiovitti A."/>
            <person name="Davis A.K."/>
            <person name="Demarest M.S."/>
            <person name="Detter J.C."/>
            <person name="Glavina T."/>
            <person name="Goodstein D."/>
            <person name="Hadi M.Z."/>
            <person name="Hellsten U."/>
            <person name="Hildebrand M."/>
            <person name="Jenkins B.D."/>
            <person name="Jurka J."/>
            <person name="Kapitonov V.V."/>
            <person name="Kroger N."/>
            <person name="Lau W.W."/>
            <person name="Lane T.W."/>
            <person name="Larimer F.W."/>
            <person name="Lippmeier J.C."/>
            <person name="Lucas S."/>
            <person name="Medina M."/>
            <person name="Montsant A."/>
            <person name="Obornik M."/>
            <person name="Parker M.S."/>
            <person name="Palenik B."/>
            <person name="Pazour G.J."/>
            <person name="Richardson P.M."/>
            <person name="Rynearson T.A."/>
            <person name="Saito M.A."/>
            <person name="Schwartz D.C."/>
            <person name="Thamatrakoln K."/>
            <person name="Valentin K."/>
            <person name="Vardi A."/>
            <person name="Wilkerson F.P."/>
            <person name="Rokhsar D.S."/>
        </authorList>
    </citation>
    <scope>NUCLEOTIDE SEQUENCE [LARGE SCALE GENOMIC DNA]</scope>
    <source>
        <strain evidence="3 4">CCMP1335</strain>
    </source>
</reference>
<organism evidence="3 4">
    <name type="scientific">Thalassiosira pseudonana</name>
    <name type="common">Marine diatom</name>
    <name type="synonym">Cyclotella nana</name>
    <dbReference type="NCBI Taxonomy" id="35128"/>
    <lineage>
        <taxon>Eukaryota</taxon>
        <taxon>Sar</taxon>
        <taxon>Stramenopiles</taxon>
        <taxon>Ochrophyta</taxon>
        <taxon>Bacillariophyta</taxon>
        <taxon>Coscinodiscophyceae</taxon>
        <taxon>Thalassiosirophycidae</taxon>
        <taxon>Thalassiosirales</taxon>
        <taxon>Thalassiosiraceae</taxon>
        <taxon>Thalassiosira</taxon>
    </lineage>
</organism>
<gene>
    <name evidence="3" type="ORF">THAPS_10800</name>
</gene>
<evidence type="ECO:0000256" key="2">
    <source>
        <dbReference type="SAM" id="Phobius"/>
    </source>
</evidence>
<keyword evidence="2" id="KW-0812">Transmembrane</keyword>
<protein>
    <submittedName>
        <fullName evidence="3">Uncharacterized protein</fullName>
    </submittedName>
</protein>
<feature type="compositionally biased region" description="Basic residues" evidence="1">
    <location>
        <begin position="74"/>
        <end position="85"/>
    </location>
</feature>
<dbReference type="AlphaFoldDB" id="B5YLJ2"/>